<evidence type="ECO:0000313" key="2">
    <source>
        <dbReference type="Proteomes" id="UP001430953"/>
    </source>
</evidence>
<dbReference type="Proteomes" id="UP001430953">
    <property type="component" value="Unassembled WGS sequence"/>
</dbReference>
<dbReference type="EMBL" id="JADYXP020000003">
    <property type="protein sequence ID" value="KAL0128054.1"/>
    <property type="molecule type" value="Genomic_DNA"/>
</dbReference>
<keyword evidence="2" id="KW-1185">Reference proteome</keyword>
<proteinExistence type="predicted"/>
<accession>A0AAW2GMC7</accession>
<dbReference type="AlphaFoldDB" id="A0AAW2GMC7"/>
<sequence length="97" mass="11514">MMAVEDALLEKKTRFRRHSAAFLADSIYHICRVQSLLDQTFFDSQLVRVIKGFYDVTLLHRCSEHYVRNNNERREAPINFDVTHIEILLNLFIKAFN</sequence>
<name>A0AAW2GMC7_9HYME</name>
<evidence type="ECO:0000313" key="1">
    <source>
        <dbReference type="EMBL" id="KAL0128054.1"/>
    </source>
</evidence>
<reference evidence="1 2" key="1">
    <citation type="submission" date="2023-03" db="EMBL/GenBank/DDBJ databases">
        <title>High recombination rates correlate with genetic variation in Cardiocondyla obscurior ants.</title>
        <authorList>
            <person name="Errbii M."/>
        </authorList>
    </citation>
    <scope>NUCLEOTIDE SEQUENCE [LARGE SCALE GENOMIC DNA]</scope>
    <source>
        <strain evidence="1">Alpha-2009</strain>
        <tissue evidence="1">Whole body</tissue>
    </source>
</reference>
<organism evidence="1 2">
    <name type="scientific">Cardiocondyla obscurior</name>
    <dbReference type="NCBI Taxonomy" id="286306"/>
    <lineage>
        <taxon>Eukaryota</taxon>
        <taxon>Metazoa</taxon>
        <taxon>Ecdysozoa</taxon>
        <taxon>Arthropoda</taxon>
        <taxon>Hexapoda</taxon>
        <taxon>Insecta</taxon>
        <taxon>Pterygota</taxon>
        <taxon>Neoptera</taxon>
        <taxon>Endopterygota</taxon>
        <taxon>Hymenoptera</taxon>
        <taxon>Apocrita</taxon>
        <taxon>Aculeata</taxon>
        <taxon>Formicoidea</taxon>
        <taxon>Formicidae</taxon>
        <taxon>Myrmicinae</taxon>
        <taxon>Cardiocondyla</taxon>
    </lineage>
</organism>
<gene>
    <name evidence="1" type="ORF">PUN28_003350</name>
</gene>
<protein>
    <submittedName>
        <fullName evidence="1">Uncharacterized protein</fullName>
    </submittedName>
</protein>
<comment type="caution">
    <text evidence="1">The sequence shown here is derived from an EMBL/GenBank/DDBJ whole genome shotgun (WGS) entry which is preliminary data.</text>
</comment>